<feature type="region of interest" description="Disordered" evidence="1">
    <location>
        <begin position="97"/>
        <end position="121"/>
    </location>
</feature>
<protein>
    <submittedName>
        <fullName evidence="3">Uncharacterized protein</fullName>
    </submittedName>
</protein>
<dbReference type="EMBL" id="MU006293">
    <property type="protein sequence ID" value="KAF2854328.1"/>
    <property type="molecule type" value="Genomic_DNA"/>
</dbReference>
<feature type="chain" id="PRO_5025500892" evidence="2">
    <location>
        <begin position="26"/>
        <end position="213"/>
    </location>
</feature>
<keyword evidence="2" id="KW-0732">Signal</keyword>
<feature type="region of interest" description="Disordered" evidence="1">
    <location>
        <begin position="184"/>
        <end position="213"/>
    </location>
</feature>
<organism evidence="3 4">
    <name type="scientific">Plenodomus tracheiphilus IPT5</name>
    <dbReference type="NCBI Taxonomy" id="1408161"/>
    <lineage>
        <taxon>Eukaryota</taxon>
        <taxon>Fungi</taxon>
        <taxon>Dikarya</taxon>
        <taxon>Ascomycota</taxon>
        <taxon>Pezizomycotina</taxon>
        <taxon>Dothideomycetes</taxon>
        <taxon>Pleosporomycetidae</taxon>
        <taxon>Pleosporales</taxon>
        <taxon>Pleosporineae</taxon>
        <taxon>Leptosphaeriaceae</taxon>
        <taxon>Plenodomus</taxon>
    </lineage>
</organism>
<feature type="compositionally biased region" description="Basic and acidic residues" evidence="1">
    <location>
        <begin position="184"/>
        <end position="196"/>
    </location>
</feature>
<proteinExistence type="predicted"/>
<name>A0A6A7BJP3_9PLEO</name>
<gene>
    <name evidence="3" type="ORF">T440DRAFT_552197</name>
</gene>
<feature type="compositionally biased region" description="Basic and acidic residues" evidence="1">
    <location>
        <begin position="101"/>
        <end position="117"/>
    </location>
</feature>
<evidence type="ECO:0000313" key="4">
    <source>
        <dbReference type="Proteomes" id="UP000799423"/>
    </source>
</evidence>
<feature type="compositionally biased region" description="Acidic residues" evidence="1">
    <location>
        <begin position="197"/>
        <end position="213"/>
    </location>
</feature>
<sequence>MSNLFLKSLSLSLSLSLSQNALTMSAPPPTTTRLIQSPNEIIQIRPLSLSEDHECVCGTYMAAHTSLCPQCMQTRKNHQAYLPNGVEQWELETNNEDTAWEDEKEKGETATKGKETNVCKASPTTPYNTTIVAPSPVQTTVLGRAVNPLAAYRCVCAAFVGRTQMECARCARSRGKRMEFVRRREGEGGYKGKKDMEDMEDEEWEDVEDTGEE</sequence>
<accession>A0A6A7BJP3</accession>
<feature type="signal peptide" evidence="2">
    <location>
        <begin position="1"/>
        <end position="25"/>
    </location>
</feature>
<keyword evidence="4" id="KW-1185">Reference proteome</keyword>
<evidence type="ECO:0000313" key="3">
    <source>
        <dbReference type="EMBL" id="KAF2854328.1"/>
    </source>
</evidence>
<evidence type="ECO:0000256" key="2">
    <source>
        <dbReference type="SAM" id="SignalP"/>
    </source>
</evidence>
<evidence type="ECO:0000256" key="1">
    <source>
        <dbReference type="SAM" id="MobiDB-lite"/>
    </source>
</evidence>
<dbReference type="AlphaFoldDB" id="A0A6A7BJP3"/>
<reference evidence="3" key="1">
    <citation type="submission" date="2020-01" db="EMBL/GenBank/DDBJ databases">
        <authorList>
            <consortium name="DOE Joint Genome Institute"/>
            <person name="Haridas S."/>
            <person name="Albert R."/>
            <person name="Binder M."/>
            <person name="Bloem J."/>
            <person name="Labutti K."/>
            <person name="Salamov A."/>
            <person name="Andreopoulos B."/>
            <person name="Baker S.E."/>
            <person name="Barry K."/>
            <person name="Bills G."/>
            <person name="Bluhm B.H."/>
            <person name="Cannon C."/>
            <person name="Castanera R."/>
            <person name="Culley D.E."/>
            <person name="Daum C."/>
            <person name="Ezra D."/>
            <person name="Gonzalez J.B."/>
            <person name="Henrissat B."/>
            <person name="Kuo A."/>
            <person name="Liang C."/>
            <person name="Lipzen A."/>
            <person name="Lutzoni F."/>
            <person name="Magnuson J."/>
            <person name="Mondo S."/>
            <person name="Nolan M."/>
            <person name="Ohm R."/>
            <person name="Pangilinan J."/>
            <person name="Park H.-J."/>
            <person name="Ramirez L."/>
            <person name="Alfaro M."/>
            <person name="Sun H."/>
            <person name="Tritt A."/>
            <person name="Yoshinaga Y."/>
            <person name="Zwiers L.-H."/>
            <person name="Turgeon B.G."/>
            <person name="Goodwin S.B."/>
            <person name="Spatafora J.W."/>
            <person name="Crous P.W."/>
            <person name="Grigoriev I.V."/>
        </authorList>
    </citation>
    <scope>NUCLEOTIDE SEQUENCE</scope>
    <source>
        <strain evidence="3">IPT5</strain>
    </source>
</reference>
<dbReference type="Proteomes" id="UP000799423">
    <property type="component" value="Unassembled WGS sequence"/>
</dbReference>